<keyword evidence="4" id="KW-1185">Reference proteome</keyword>
<accession>A0AA42JVM1</accession>
<proteinExistence type="predicted"/>
<evidence type="ECO:0000313" key="3">
    <source>
        <dbReference type="Proteomes" id="UP001156701"/>
    </source>
</evidence>
<dbReference type="RefSeq" id="WP_042845336.1">
    <property type="nucleotide sequence ID" value="NZ_JARRYG010000014.1"/>
</dbReference>
<dbReference type="AlphaFoldDB" id="A0AA42JVM1"/>
<reference evidence="2" key="3">
    <citation type="journal article" date="2024" name="Int. J. Antimicrob. Agents">
        <title>Identification of a novel Providencia species showing multi-drug-resistant in three patients with hospital-acquired infection.</title>
        <authorList>
            <person name="Yang W."/>
            <person name="Chen J."/>
            <person name="Yang F."/>
            <person name="Ji P."/>
            <person name="Shen S."/>
            <person name="Yin D."/>
            <person name="Hu F."/>
        </authorList>
    </citation>
    <scope>NUCLEOTIDE SEQUENCE</scope>
    <source>
        <strain evidence="2">CRE-138-0111</strain>
    </source>
</reference>
<protein>
    <submittedName>
        <fullName evidence="1">Uncharacterized protein</fullName>
    </submittedName>
</protein>
<reference evidence="1" key="1">
    <citation type="submission" date="2023-03" db="EMBL/GenBank/DDBJ databases">
        <title>a new species belonging to Providencia genus.</title>
        <authorList>
            <person name="Yang W."/>
            <person name="Hu F."/>
            <person name="Shen S."/>
            <person name="Ding L."/>
            <person name="Yin D."/>
        </authorList>
    </citation>
    <scope>NUCLEOTIDE SEQUENCE</scope>
    <source>
        <strain evidence="1">CRE-3FA-0001</strain>
    </source>
</reference>
<reference evidence="2" key="2">
    <citation type="submission" date="2023-07" db="EMBL/GenBank/DDBJ databases">
        <authorList>
            <person name="Yang W."/>
            <person name="Chen J."/>
            <person name="Ji P."/>
            <person name="Hu F."/>
        </authorList>
    </citation>
    <scope>NUCLEOTIDE SEQUENCE</scope>
    <source>
        <strain evidence="2">CRE-138-0111</strain>
    </source>
</reference>
<dbReference type="Proteomes" id="UP001176478">
    <property type="component" value="Unassembled WGS sequence"/>
</dbReference>
<organism evidence="1 3">
    <name type="scientific">Providencia huashanensis</name>
    <dbReference type="NCBI Taxonomy" id="3037798"/>
    <lineage>
        <taxon>Bacteria</taxon>
        <taxon>Pseudomonadati</taxon>
        <taxon>Pseudomonadota</taxon>
        <taxon>Gammaproteobacteria</taxon>
        <taxon>Enterobacterales</taxon>
        <taxon>Morganellaceae</taxon>
        <taxon>Providencia</taxon>
    </lineage>
</organism>
<evidence type="ECO:0000313" key="4">
    <source>
        <dbReference type="Proteomes" id="UP001176478"/>
    </source>
</evidence>
<dbReference type="EMBL" id="JAUQTG010000003">
    <property type="protein sequence ID" value="MDO7856133.1"/>
    <property type="molecule type" value="Genomic_DNA"/>
</dbReference>
<dbReference type="EMBL" id="JARRYG010000014">
    <property type="protein sequence ID" value="MDG4697248.1"/>
    <property type="molecule type" value="Genomic_DNA"/>
</dbReference>
<name>A0AA42JVM1_9GAMM</name>
<sequence length="219" mass="25703">MQINKLKNKNESPEDIIENLIFAYQNSRETYVENKRVFRGRSHSISGVFEDLFADYLSKNLPDSNQYFVDQQLFSSTANIRFFPDILIMNDEISNNIIDLKLDFGWSRNDVFAFCETWNQKIDKLKGTSFTFNDGITKEKKNGFFSDNLKYHVVVSTKLNNGSNFIEIKDNVTKNLEYVELYILTDRVHPNDYKSTPEERIKNIHICMSEFSRLMNNLS</sequence>
<gene>
    <name evidence="1" type="ORF">P7V44_13480</name>
    <name evidence="2" type="ORF">Q5E86_07130</name>
</gene>
<evidence type="ECO:0000313" key="1">
    <source>
        <dbReference type="EMBL" id="MDG4697248.1"/>
    </source>
</evidence>
<dbReference type="Proteomes" id="UP001156701">
    <property type="component" value="Unassembled WGS sequence"/>
</dbReference>
<comment type="caution">
    <text evidence="1">The sequence shown here is derived from an EMBL/GenBank/DDBJ whole genome shotgun (WGS) entry which is preliminary data.</text>
</comment>
<evidence type="ECO:0000313" key="2">
    <source>
        <dbReference type="EMBL" id="MDO7856133.1"/>
    </source>
</evidence>